<feature type="domain" description="Rv2993c-like N-terminal" evidence="4">
    <location>
        <begin position="1"/>
        <end position="51"/>
    </location>
</feature>
<dbReference type="GO" id="GO:0003824">
    <property type="term" value="F:catalytic activity"/>
    <property type="evidence" value="ECO:0007669"/>
    <property type="project" value="InterPro"/>
</dbReference>
<dbReference type="Gene3D" id="3.90.850.10">
    <property type="entry name" value="Fumarylacetoacetase-like, C-terminal domain"/>
    <property type="match status" value="1"/>
</dbReference>
<dbReference type="Pfam" id="PF10370">
    <property type="entry name" value="Rv2993c-like_N"/>
    <property type="match status" value="1"/>
</dbReference>
<organism evidence="5 6">
    <name type="scientific">Cryobacterium gelidum</name>
    <dbReference type="NCBI Taxonomy" id="1259164"/>
    <lineage>
        <taxon>Bacteria</taxon>
        <taxon>Bacillati</taxon>
        <taxon>Actinomycetota</taxon>
        <taxon>Actinomycetes</taxon>
        <taxon>Micrococcales</taxon>
        <taxon>Microbacteriaceae</taxon>
        <taxon>Cryobacterium</taxon>
    </lineage>
</organism>
<comment type="similarity">
    <text evidence="1">Belongs to the FAH family.</text>
</comment>
<feature type="domain" description="Fumarylacetoacetase-like C-terminal" evidence="3">
    <location>
        <begin position="66"/>
        <end position="243"/>
    </location>
</feature>
<dbReference type="RefSeq" id="WP_134550242.1">
    <property type="nucleotide sequence ID" value="NZ_SOHL01000003.1"/>
</dbReference>
<dbReference type="EMBL" id="SOHL01000003">
    <property type="protein sequence ID" value="TFD73634.1"/>
    <property type="molecule type" value="Genomic_DNA"/>
</dbReference>
<dbReference type="InterPro" id="IPR011234">
    <property type="entry name" value="Fumarylacetoacetase-like_C"/>
</dbReference>
<evidence type="ECO:0000313" key="6">
    <source>
        <dbReference type="Proteomes" id="UP000297983"/>
    </source>
</evidence>
<dbReference type="Proteomes" id="UP000297983">
    <property type="component" value="Unassembled WGS sequence"/>
</dbReference>
<dbReference type="GO" id="GO:0046872">
    <property type="term" value="F:metal ion binding"/>
    <property type="evidence" value="ECO:0007669"/>
    <property type="project" value="UniProtKB-KW"/>
</dbReference>
<keyword evidence="6" id="KW-1185">Reference proteome</keyword>
<dbReference type="PANTHER" id="PTHR42796">
    <property type="entry name" value="FUMARYLACETOACETATE HYDROLASE DOMAIN-CONTAINING PROTEIN 2A-RELATED"/>
    <property type="match status" value="1"/>
</dbReference>
<dbReference type="PANTHER" id="PTHR42796:SF4">
    <property type="entry name" value="FUMARYLACETOACETATE HYDROLASE DOMAIN-CONTAINING PROTEIN 2A"/>
    <property type="match status" value="1"/>
</dbReference>
<dbReference type="InterPro" id="IPR036663">
    <property type="entry name" value="Fumarylacetoacetase_C_sf"/>
</dbReference>
<dbReference type="Gene3D" id="2.30.30.370">
    <property type="entry name" value="FAH"/>
    <property type="match status" value="1"/>
</dbReference>
<comment type="caution">
    <text evidence="5">The sequence shown here is derived from an EMBL/GenBank/DDBJ whole genome shotgun (WGS) entry which is preliminary data.</text>
</comment>
<dbReference type="SUPFAM" id="SSF56529">
    <property type="entry name" value="FAH"/>
    <property type="match status" value="1"/>
</dbReference>
<dbReference type="InterPro" id="IPR051121">
    <property type="entry name" value="FAH"/>
</dbReference>
<name>A0A4R9B0W1_9MICO</name>
<gene>
    <name evidence="5" type="ORF">E3T50_01515</name>
</gene>
<protein>
    <submittedName>
        <fullName evidence="5">DUF2437 domain-containing protein</fullName>
    </submittedName>
</protein>
<keyword evidence="2" id="KW-0479">Metal-binding</keyword>
<sequence length="246" mass="25319">MKIARYSYQGAIAFGIVDDDELVVLTSDPMFAGFDTTGDRVALADVKLLAPVIPRSKIVAVVNSSPEPAFVLRPNTAVVGPGDAIVLPAASDQVEVDGQLAIIIGKIAKNVSAADAASRVFGYTVATVVTAADLAERSVTRAGAFDTFLPLGPIIETDFDAAATPLRGLINDEEFQAVEFGDDDATPTEETVAALVAFASSVFTLLPGDVILAGPMDTAAAVVDNDTVSMSIAGIGTLVNPVVRPA</sequence>
<reference evidence="5 6" key="1">
    <citation type="submission" date="2019-03" db="EMBL/GenBank/DDBJ databases">
        <title>Genomics of glacier-inhabiting Cryobacterium strains.</title>
        <authorList>
            <person name="Liu Q."/>
            <person name="Xin Y.-H."/>
        </authorList>
    </citation>
    <scope>NUCLEOTIDE SEQUENCE [LARGE SCALE GENOMIC DNA]</scope>
    <source>
        <strain evidence="5 6">Hz16</strain>
    </source>
</reference>
<dbReference type="AlphaFoldDB" id="A0A4R9B0W1"/>
<evidence type="ECO:0000256" key="2">
    <source>
        <dbReference type="ARBA" id="ARBA00022723"/>
    </source>
</evidence>
<evidence type="ECO:0000313" key="5">
    <source>
        <dbReference type="EMBL" id="TFD73634.1"/>
    </source>
</evidence>
<evidence type="ECO:0000256" key="1">
    <source>
        <dbReference type="ARBA" id="ARBA00010211"/>
    </source>
</evidence>
<dbReference type="Pfam" id="PF01557">
    <property type="entry name" value="FAA_hydrolase"/>
    <property type="match status" value="1"/>
</dbReference>
<dbReference type="InterPro" id="IPR018833">
    <property type="entry name" value="Rv2993c-like_N"/>
</dbReference>
<evidence type="ECO:0000259" key="3">
    <source>
        <dbReference type="Pfam" id="PF01557"/>
    </source>
</evidence>
<dbReference type="GO" id="GO:0044281">
    <property type="term" value="P:small molecule metabolic process"/>
    <property type="evidence" value="ECO:0007669"/>
    <property type="project" value="UniProtKB-ARBA"/>
</dbReference>
<evidence type="ECO:0000259" key="4">
    <source>
        <dbReference type="Pfam" id="PF10370"/>
    </source>
</evidence>
<proteinExistence type="inferred from homology"/>
<accession>A0A4R9B0W1</accession>